<keyword evidence="2" id="KW-0521">NADP</keyword>
<dbReference type="PROSITE" id="PS00061">
    <property type="entry name" value="ADH_SHORT"/>
    <property type="match status" value="1"/>
</dbReference>
<sequence>MTTRRPFDGKLAIVTGSSRSFGAVIARHLAAKGADIVVNYASNSSKVKAQKIVQELQTEHRVRAISAQADLATIDGPKKLIEIARSHFTSPEGGFQIDFIVNNAGVCNPEALESLTAEAYDGAFHINARGPALLVSAAIPYLPQDRSGRIVNISSIGASVGLMYSTAYAGSKGALEAMTRVWARELAERATVNSVSVGCMAGTGLYDCIPKEMSHVVSPLLSNAPLSAVRPGVDSEEVVEAAKDLGGRPAYVDEAAAIVSMICGSESAWMTGSCLSATGGGVMTRS</sequence>
<organism evidence="5 6">
    <name type="scientific">Didymella heteroderae</name>
    <dbReference type="NCBI Taxonomy" id="1769908"/>
    <lineage>
        <taxon>Eukaryota</taxon>
        <taxon>Fungi</taxon>
        <taxon>Dikarya</taxon>
        <taxon>Ascomycota</taxon>
        <taxon>Pezizomycotina</taxon>
        <taxon>Dothideomycetes</taxon>
        <taxon>Pleosporomycetidae</taxon>
        <taxon>Pleosporales</taxon>
        <taxon>Pleosporineae</taxon>
        <taxon>Didymellaceae</taxon>
        <taxon>Didymella</taxon>
    </lineage>
</organism>
<dbReference type="PANTHER" id="PTHR43639">
    <property type="entry name" value="OXIDOREDUCTASE, SHORT-CHAIN DEHYDROGENASE/REDUCTASE FAMILY (AFU_ORTHOLOGUE AFUA_5G02870)"/>
    <property type="match status" value="1"/>
</dbReference>
<dbReference type="AlphaFoldDB" id="A0A9P4WW42"/>
<proteinExistence type="inferred from homology"/>
<dbReference type="InterPro" id="IPR036291">
    <property type="entry name" value="NAD(P)-bd_dom_sf"/>
</dbReference>
<comment type="caution">
    <text evidence="5">The sequence shown here is derived from an EMBL/GenBank/DDBJ whole genome shotgun (WGS) entry which is preliminary data.</text>
</comment>
<evidence type="ECO:0000256" key="3">
    <source>
        <dbReference type="ARBA" id="ARBA00023002"/>
    </source>
</evidence>
<dbReference type="Gene3D" id="3.40.50.720">
    <property type="entry name" value="NAD(P)-binding Rossmann-like Domain"/>
    <property type="match status" value="1"/>
</dbReference>
<dbReference type="InterPro" id="IPR020904">
    <property type="entry name" value="Sc_DH/Rdtase_CS"/>
</dbReference>
<dbReference type="PRINTS" id="PR00080">
    <property type="entry name" value="SDRFAMILY"/>
</dbReference>
<dbReference type="SUPFAM" id="SSF51735">
    <property type="entry name" value="NAD(P)-binding Rossmann-fold domains"/>
    <property type="match status" value="1"/>
</dbReference>
<dbReference type="PRINTS" id="PR00081">
    <property type="entry name" value="GDHRDH"/>
</dbReference>
<dbReference type="FunFam" id="3.40.50.720:FF:000374">
    <property type="entry name" value="3-oxoacyl-(Acyl-carrier-protein) reductase"/>
    <property type="match status" value="1"/>
</dbReference>
<protein>
    <submittedName>
        <fullName evidence="5">Uncharacterized protein</fullName>
    </submittedName>
</protein>
<dbReference type="OrthoDB" id="47007at2759"/>
<evidence type="ECO:0000313" key="6">
    <source>
        <dbReference type="Proteomes" id="UP000758155"/>
    </source>
</evidence>
<dbReference type="GO" id="GO:0016491">
    <property type="term" value="F:oxidoreductase activity"/>
    <property type="evidence" value="ECO:0007669"/>
    <property type="project" value="UniProtKB-KW"/>
</dbReference>
<evidence type="ECO:0000313" key="5">
    <source>
        <dbReference type="EMBL" id="KAF3043713.1"/>
    </source>
</evidence>
<name>A0A9P4WW42_9PLEO</name>
<dbReference type="PANTHER" id="PTHR43639:SF1">
    <property type="entry name" value="SHORT-CHAIN DEHYDROGENASE_REDUCTASE FAMILY PROTEIN"/>
    <property type="match status" value="1"/>
</dbReference>
<comment type="similarity">
    <text evidence="1 4">Belongs to the short-chain dehydrogenases/reductases (SDR) family.</text>
</comment>
<accession>A0A9P4WW42</accession>
<evidence type="ECO:0000256" key="2">
    <source>
        <dbReference type="ARBA" id="ARBA00022857"/>
    </source>
</evidence>
<dbReference type="EMBL" id="SWKV01000011">
    <property type="protein sequence ID" value="KAF3043713.1"/>
    <property type="molecule type" value="Genomic_DNA"/>
</dbReference>
<dbReference type="InterPro" id="IPR002347">
    <property type="entry name" value="SDR_fam"/>
</dbReference>
<dbReference type="Pfam" id="PF00106">
    <property type="entry name" value="adh_short"/>
    <property type="match status" value="1"/>
</dbReference>
<keyword evidence="6" id="KW-1185">Reference proteome</keyword>
<dbReference type="Proteomes" id="UP000758155">
    <property type="component" value="Unassembled WGS sequence"/>
</dbReference>
<keyword evidence="3" id="KW-0560">Oxidoreductase</keyword>
<reference evidence="5" key="1">
    <citation type="submission" date="2019-04" db="EMBL/GenBank/DDBJ databases">
        <title>Sequencing of skin fungus with MAO and IRED activity.</title>
        <authorList>
            <person name="Marsaioli A.J."/>
            <person name="Bonatto J.M.C."/>
            <person name="Reis Junior O."/>
        </authorList>
    </citation>
    <scope>NUCLEOTIDE SEQUENCE</scope>
    <source>
        <strain evidence="5">28M1</strain>
    </source>
</reference>
<gene>
    <name evidence="5" type="ORF">E8E12_008211</name>
</gene>
<evidence type="ECO:0000256" key="4">
    <source>
        <dbReference type="RuleBase" id="RU000363"/>
    </source>
</evidence>
<evidence type="ECO:0000256" key="1">
    <source>
        <dbReference type="ARBA" id="ARBA00006484"/>
    </source>
</evidence>